<protein>
    <submittedName>
        <fullName evidence="1">Uncharacterized protein</fullName>
    </submittedName>
</protein>
<reference evidence="1" key="1">
    <citation type="submission" date="2018-05" db="EMBL/GenBank/DDBJ databases">
        <authorList>
            <person name="Lanie J.A."/>
            <person name="Ng W.-L."/>
            <person name="Kazmierczak K.M."/>
            <person name="Andrzejewski T.M."/>
            <person name="Davidsen T.M."/>
            <person name="Wayne K.J."/>
            <person name="Tettelin H."/>
            <person name="Glass J.I."/>
            <person name="Rusch D."/>
            <person name="Podicherti R."/>
            <person name="Tsui H.-C.T."/>
            <person name="Winkler M.E."/>
        </authorList>
    </citation>
    <scope>NUCLEOTIDE SEQUENCE</scope>
</reference>
<gene>
    <name evidence="1" type="ORF">METZ01_LOCUS34100</name>
</gene>
<organism evidence="1">
    <name type="scientific">marine metagenome</name>
    <dbReference type="NCBI Taxonomy" id="408172"/>
    <lineage>
        <taxon>unclassified sequences</taxon>
        <taxon>metagenomes</taxon>
        <taxon>ecological metagenomes</taxon>
    </lineage>
</organism>
<dbReference type="EMBL" id="UINC01001460">
    <property type="protein sequence ID" value="SUZ81246.1"/>
    <property type="molecule type" value="Genomic_DNA"/>
</dbReference>
<evidence type="ECO:0000313" key="1">
    <source>
        <dbReference type="EMBL" id="SUZ81246.1"/>
    </source>
</evidence>
<dbReference type="AlphaFoldDB" id="A0A381QPD4"/>
<sequence>MLWIIEAGVEIVGVLSEQAGHSLDDSRVQYGVVFIHRFNDADQSQNVANRLLEQIGLALEPVLIAI</sequence>
<accession>A0A381QPD4</accession>
<name>A0A381QPD4_9ZZZZ</name>
<proteinExistence type="predicted"/>